<feature type="compositionally biased region" description="Basic and acidic residues" evidence="1">
    <location>
        <begin position="83"/>
        <end position="100"/>
    </location>
</feature>
<feature type="compositionally biased region" description="Basic residues" evidence="1">
    <location>
        <begin position="101"/>
        <end position="117"/>
    </location>
</feature>
<feature type="compositionally biased region" description="Low complexity" evidence="1">
    <location>
        <begin position="10"/>
        <end position="23"/>
    </location>
</feature>
<dbReference type="VEuPathDB" id="FungiDB:I302_04143"/>
<sequence>MPRSEYSTPSSLSLIRSSRANSNPYPKPKPSTSSNAHTAQTSTPSNPVKQEYFTDNTSDLVPSSSPSLSASEEDPSSEFEPTVDEKPSLGDVHSESESDRPKKRVKHHNNTPKKKGSSKGSVCGTPRKNGSGSTGRGWTGEEDWRLFSQLHPRVGKPDWMGVASKVGNGRDSKVRILTFFPFLCSLRLSTWTETRHWGSLLVHESLAMSMS</sequence>
<feature type="compositionally biased region" description="Low complexity" evidence="1">
    <location>
        <begin position="58"/>
        <end position="70"/>
    </location>
</feature>
<dbReference type="OrthoDB" id="10578419at2759"/>
<protein>
    <recommendedName>
        <fullName evidence="3">Myb-like domain-containing protein</fullName>
    </recommendedName>
</protein>
<dbReference type="KEGG" id="kbi:30208542"/>
<evidence type="ECO:0008006" key="3">
    <source>
        <dbReference type="Google" id="ProtNLM"/>
    </source>
</evidence>
<reference evidence="2" key="2">
    <citation type="submission" date="2014-01" db="EMBL/GenBank/DDBJ databases">
        <title>Evolution of pathogenesis and genome organization in the Tremellales.</title>
        <authorList>
            <person name="Cuomo C."/>
            <person name="Litvintseva A."/>
            <person name="Heitman J."/>
            <person name="Chen Y."/>
            <person name="Sun S."/>
            <person name="Springer D."/>
            <person name="Dromer F."/>
            <person name="Young S."/>
            <person name="Zeng Q."/>
            <person name="Chapman S."/>
            <person name="Gujja S."/>
            <person name="Saif S."/>
            <person name="Birren B."/>
        </authorList>
    </citation>
    <scope>NUCLEOTIDE SEQUENCE</scope>
    <source>
        <strain evidence="2">CBS 10118</strain>
    </source>
</reference>
<dbReference type="GeneID" id="30208542"/>
<dbReference type="RefSeq" id="XP_019047528.2">
    <property type="nucleotide sequence ID" value="XM_019190780.2"/>
</dbReference>
<dbReference type="AlphaFoldDB" id="A0A1B9G631"/>
<reference evidence="2" key="1">
    <citation type="submission" date="2013-07" db="EMBL/GenBank/DDBJ databases">
        <title>The Genome Sequence of Cryptococcus bestiolae CBS10118.</title>
        <authorList>
            <consortium name="The Broad Institute Genome Sequencing Platform"/>
            <person name="Cuomo C."/>
            <person name="Litvintseva A."/>
            <person name="Chen Y."/>
            <person name="Heitman J."/>
            <person name="Sun S."/>
            <person name="Springer D."/>
            <person name="Dromer F."/>
            <person name="Young S.K."/>
            <person name="Zeng Q."/>
            <person name="Gargeya S."/>
            <person name="Fitzgerald M."/>
            <person name="Abouelleil A."/>
            <person name="Alvarado L."/>
            <person name="Berlin A.M."/>
            <person name="Chapman S.B."/>
            <person name="Dewar J."/>
            <person name="Goldberg J."/>
            <person name="Griggs A."/>
            <person name="Gujja S."/>
            <person name="Hansen M."/>
            <person name="Howarth C."/>
            <person name="Imamovic A."/>
            <person name="Larimer J."/>
            <person name="McCowan C."/>
            <person name="Murphy C."/>
            <person name="Pearson M."/>
            <person name="Priest M."/>
            <person name="Roberts A."/>
            <person name="Saif S."/>
            <person name="Shea T."/>
            <person name="Sykes S."/>
            <person name="Wortman J."/>
            <person name="Nusbaum C."/>
            <person name="Birren B."/>
        </authorList>
    </citation>
    <scope>NUCLEOTIDE SEQUENCE [LARGE SCALE GENOMIC DNA]</scope>
    <source>
        <strain evidence="2">CBS 10118</strain>
    </source>
</reference>
<name>A0A1B9G631_9TREE</name>
<evidence type="ECO:0000313" key="2">
    <source>
        <dbReference type="EMBL" id="OCF26458.1"/>
    </source>
</evidence>
<accession>A0A1B9G631</accession>
<dbReference type="EMBL" id="KI894020">
    <property type="protein sequence ID" value="OCF26458.1"/>
    <property type="molecule type" value="Genomic_DNA"/>
</dbReference>
<organism evidence="2">
    <name type="scientific">Kwoniella bestiolae CBS 10118</name>
    <dbReference type="NCBI Taxonomy" id="1296100"/>
    <lineage>
        <taxon>Eukaryota</taxon>
        <taxon>Fungi</taxon>
        <taxon>Dikarya</taxon>
        <taxon>Basidiomycota</taxon>
        <taxon>Agaricomycotina</taxon>
        <taxon>Tremellomycetes</taxon>
        <taxon>Tremellales</taxon>
        <taxon>Cryptococcaceae</taxon>
        <taxon>Kwoniella</taxon>
    </lineage>
</organism>
<feature type="region of interest" description="Disordered" evidence="1">
    <location>
        <begin position="1"/>
        <end position="141"/>
    </location>
</feature>
<evidence type="ECO:0000256" key="1">
    <source>
        <dbReference type="SAM" id="MobiDB-lite"/>
    </source>
</evidence>
<feature type="compositionally biased region" description="Polar residues" evidence="1">
    <location>
        <begin position="30"/>
        <end position="57"/>
    </location>
</feature>
<gene>
    <name evidence="2" type="ORF">I302_04143</name>
</gene>
<proteinExistence type="predicted"/>